<keyword evidence="1" id="KW-0732">Signal</keyword>
<sequence length="233" mass="26099">MQASRPGKLGALAVVAMLFMASVPRPVAASQPEADPVRCNSVNVVVVARAMQDVESACAGAEKAMRFLGSLGLDVSGEVSIQVLPELPKSMWQSAAGYYIPSERRIVILTYSAFREFETWFEVTIDAALYRSLIAHEVAHLFADDNFWMDAPTLHAHEYIAYVTQLVTMPAELRERVLEAMPGQAYERDAHMNTMVYMLNPMRFGVGVYRHYLERRDGADYIRAVLRGEVLHE</sequence>
<dbReference type="Proteomes" id="UP001205843">
    <property type="component" value="Unassembled WGS sequence"/>
</dbReference>
<proteinExistence type="predicted"/>
<gene>
    <name evidence="2" type="ORF">J2T57_004268</name>
</gene>
<feature type="chain" id="PRO_5042190741" evidence="1">
    <location>
        <begin position="29"/>
        <end position="233"/>
    </location>
</feature>
<name>A0AAE3G7H1_9GAMM</name>
<accession>A0AAE3G7H1</accession>
<protein>
    <submittedName>
        <fullName evidence="2">Uncharacterized protein</fullName>
    </submittedName>
</protein>
<dbReference type="Pfam" id="PF20344">
    <property type="entry name" value="DUF6639"/>
    <property type="match status" value="1"/>
</dbReference>
<feature type="signal peptide" evidence="1">
    <location>
        <begin position="1"/>
        <end position="28"/>
    </location>
</feature>
<dbReference type="AlphaFoldDB" id="A0AAE3G7H1"/>
<keyword evidence="3" id="KW-1185">Reference proteome</keyword>
<dbReference type="EMBL" id="JALJXV010000013">
    <property type="protein sequence ID" value="MCP1677094.1"/>
    <property type="molecule type" value="Genomic_DNA"/>
</dbReference>
<reference evidence="2" key="1">
    <citation type="submission" date="2022-03" db="EMBL/GenBank/DDBJ databases">
        <title>Genomic Encyclopedia of Type Strains, Phase III (KMG-III): the genomes of soil and plant-associated and newly described type strains.</title>
        <authorList>
            <person name="Whitman W."/>
        </authorList>
    </citation>
    <scope>NUCLEOTIDE SEQUENCE</scope>
    <source>
        <strain evidence="2">ANL 6-2</strain>
    </source>
</reference>
<organism evidence="2 3">
    <name type="scientific">Natronocella acetinitrilica</name>
    <dbReference type="NCBI Taxonomy" id="414046"/>
    <lineage>
        <taxon>Bacteria</taxon>
        <taxon>Pseudomonadati</taxon>
        <taxon>Pseudomonadota</taxon>
        <taxon>Gammaproteobacteria</taxon>
        <taxon>Chromatiales</taxon>
        <taxon>Ectothiorhodospiraceae</taxon>
        <taxon>Natronocella</taxon>
    </lineage>
</organism>
<evidence type="ECO:0000313" key="3">
    <source>
        <dbReference type="Proteomes" id="UP001205843"/>
    </source>
</evidence>
<dbReference type="InterPro" id="IPR046579">
    <property type="entry name" value="DUF6639"/>
</dbReference>
<dbReference type="RefSeq" id="WP_253485147.1">
    <property type="nucleotide sequence ID" value="NZ_JALJXV010000013.1"/>
</dbReference>
<evidence type="ECO:0000313" key="2">
    <source>
        <dbReference type="EMBL" id="MCP1677094.1"/>
    </source>
</evidence>
<evidence type="ECO:0000256" key="1">
    <source>
        <dbReference type="SAM" id="SignalP"/>
    </source>
</evidence>
<comment type="caution">
    <text evidence="2">The sequence shown here is derived from an EMBL/GenBank/DDBJ whole genome shotgun (WGS) entry which is preliminary data.</text>
</comment>